<protein>
    <submittedName>
        <fullName evidence="3">Uncharacterized protein</fullName>
    </submittedName>
</protein>
<feature type="region of interest" description="Disordered" evidence="2">
    <location>
        <begin position="1"/>
        <end position="20"/>
    </location>
</feature>
<proteinExistence type="inferred from homology"/>
<name>A0A821R2D2_9BILA</name>
<evidence type="ECO:0000256" key="2">
    <source>
        <dbReference type="SAM" id="MobiDB-lite"/>
    </source>
</evidence>
<dbReference type="AlphaFoldDB" id="A0A821R2D2"/>
<dbReference type="Gene3D" id="6.10.140.1230">
    <property type="match status" value="1"/>
</dbReference>
<feature type="compositionally biased region" description="Basic and acidic residues" evidence="2">
    <location>
        <begin position="236"/>
        <end position="245"/>
    </location>
</feature>
<accession>A0A821R2D2</accession>
<evidence type="ECO:0000313" key="4">
    <source>
        <dbReference type="Proteomes" id="UP000663838"/>
    </source>
</evidence>
<organism evidence="3 4">
    <name type="scientific">Rotaria socialis</name>
    <dbReference type="NCBI Taxonomy" id="392032"/>
    <lineage>
        <taxon>Eukaryota</taxon>
        <taxon>Metazoa</taxon>
        <taxon>Spiralia</taxon>
        <taxon>Gnathifera</taxon>
        <taxon>Rotifera</taxon>
        <taxon>Eurotatoria</taxon>
        <taxon>Bdelloidea</taxon>
        <taxon>Philodinida</taxon>
        <taxon>Philodinidae</taxon>
        <taxon>Rotaria</taxon>
    </lineage>
</organism>
<dbReference type="PANTHER" id="PTHR10476">
    <property type="entry name" value="CHARGED MULTIVESICULAR BODY PROTEIN"/>
    <property type="match status" value="1"/>
</dbReference>
<dbReference type="Proteomes" id="UP000663838">
    <property type="component" value="Unassembled WGS sequence"/>
</dbReference>
<reference evidence="3" key="1">
    <citation type="submission" date="2021-02" db="EMBL/GenBank/DDBJ databases">
        <authorList>
            <person name="Nowell W R."/>
        </authorList>
    </citation>
    <scope>NUCLEOTIDE SEQUENCE</scope>
</reference>
<comment type="caution">
    <text evidence="3">The sequence shown here is derived from an EMBL/GenBank/DDBJ whole genome shotgun (WGS) entry which is preliminary data.</text>
</comment>
<evidence type="ECO:0000313" key="3">
    <source>
        <dbReference type="EMBL" id="CAF4834878.1"/>
    </source>
</evidence>
<feature type="region of interest" description="Disordered" evidence="2">
    <location>
        <begin position="224"/>
        <end position="245"/>
    </location>
</feature>
<dbReference type="InterPro" id="IPR005024">
    <property type="entry name" value="Snf7_fam"/>
</dbReference>
<gene>
    <name evidence="3" type="ORF">TOA249_LOCUS25599</name>
</gene>
<dbReference type="Pfam" id="PF03357">
    <property type="entry name" value="Snf7"/>
    <property type="match status" value="1"/>
</dbReference>
<dbReference type="GO" id="GO:0007034">
    <property type="term" value="P:vacuolar transport"/>
    <property type="evidence" value="ECO:0007669"/>
    <property type="project" value="InterPro"/>
</dbReference>
<comment type="similarity">
    <text evidence="1">Belongs to the SNF7 family.</text>
</comment>
<sequence>MNFFDKRTPYEKAKDQTREISKQIRQEKRQLDRQINRNYFVYLIKLQMSTVFSLLSLSLSKESDREIQRLSTDIRKHAASNNKEALRTLAKTIVKIKHDKSRLYTAKANLDTIDNGVKNQLANVKITGIMQKSNEIARSMAQLMKVGQLQAITAQFSKEFIKMGIMGEMMDEAVGAALDNDDLEEETDEEVAKVLDEVLAGKLGQLPSVVAGGTVVKENERVAAATADVDSEEDEMERRLQALRS</sequence>
<dbReference type="EMBL" id="CAJOBS010002810">
    <property type="protein sequence ID" value="CAF4834878.1"/>
    <property type="molecule type" value="Genomic_DNA"/>
</dbReference>
<evidence type="ECO:0000256" key="1">
    <source>
        <dbReference type="ARBA" id="ARBA00006190"/>
    </source>
</evidence>